<reference evidence="2 3" key="1">
    <citation type="journal article" date="2007" name="Science">
        <title>The Chlamydomonas genome reveals the evolution of key animal and plant functions.</title>
        <authorList>
            <person name="Merchant S.S."/>
            <person name="Prochnik S.E."/>
            <person name="Vallon O."/>
            <person name="Harris E.H."/>
            <person name="Karpowicz S.J."/>
            <person name="Witman G.B."/>
            <person name="Terry A."/>
            <person name="Salamov A."/>
            <person name="Fritz-Laylin L.K."/>
            <person name="Marechal-Drouard L."/>
            <person name="Marshall W.F."/>
            <person name="Qu L.H."/>
            <person name="Nelson D.R."/>
            <person name="Sanderfoot A.A."/>
            <person name="Spalding M.H."/>
            <person name="Kapitonov V.V."/>
            <person name="Ren Q."/>
            <person name="Ferris P."/>
            <person name="Lindquist E."/>
            <person name="Shapiro H."/>
            <person name="Lucas S.M."/>
            <person name="Grimwood J."/>
            <person name="Schmutz J."/>
            <person name="Cardol P."/>
            <person name="Cerutti H."/>
            <person name="Chanfreau G."/>
            <person name="Chen C.L."/>
            <person name="Cognat V."/>
            <person name="Croft M.T."/>
            <person name="Dent R."/>
            <person name="Dutcher S."/>
            <person name="Fernandez E."/>
            <person name="Fukuzawa H."/>
            <person name="Gonzalez-Ballester D."/>
            <person name="Gonzalez-Halphen D."/>
            <person name="Hallmann A."/>
            <person name="Hanikenne M."/>
            <person name="Hippler M."/>
            <person name="Inwood W."/>
            <person name="Jabbari K."/>
            <person name="Kalanon M."/>
            <person name="Kuras R."/>
            <person name="Lefebvre P.A."/>
            <person name="Lemaire S.D."/>
            <person name="Lobanov A.V."/>
            <person name="Lohr M."/>
            <person name="Manuell A."/>
            <person name="Meier I."/>
            <person name="Mets L."/>
            <person name="Mittag M."/>
            <person name="Mittelmeier T."/>
            <person name="Moroney J.V."/>
            <person name="Moseley J."/>
            <person name="Napoli C."/>
            <person name="Nedelcu A.M."/>
            <person name="Niyogi K."/>
            <person name="Novoselov S.V."/>
            <person name="Paulsen I.T."/>
            <person name="Pazour G."/>
            <person name="Purton S."/>
            <person name="Ral J.P."/>
            <person name="Riano-Pachon D.M."/>
            <person name="Riekhof W."/>
            <person name="Rymarquis L."/>
            <person name="Schroda M."/>
            <person name="Stern D."/>
            <person name="Umen J."/>
            <person name="Willows R."/>
            <person name="Wilson N."/>
            <person name="Zimmer S.L."/>
            <person name="Allmer J."/>
            <person name="Balk J."/>
            <person name="Bisova K."/>
            <person name="Chen C.J."/>
            <person name="Elias M."/>
            <person name="Gendler K."/>
            <person name="Hauser C."/>
            <person name="Lamb M.R."/>
            <person name="Ledford H."/>
            <person name="Long J.C."/>
            <person name="Minagawa J."/>
            <person name="Page M.D."/>
            <person name="Pan J."/>
            <person name="Pootakham W."/>
            <person name="Roje S."/>
            <person name="Rose A."/>
            <person name="Stahlberg E."/>
            <person name="Terauchi A.M."/>
            <person name="Yang P."/>
            <person name="Ball S."/>
            <person name="Bowler C."/>
            <person name="Dieckmann C.L."/>
            <person name="Gladyshev V.N."/>
            <person name="Green P."/>
            <person name="Jorgensen R."/>
            <person name="Mayfield S."/>
            <person name="Mueller-Roeber B."/>
            <person name="Rajamani S."/>
            <person name="Sayre R.T."/>
            <person name="Brokstein P."/>
            <person name="Dubchak I."/>
            <person name="Goodstein D."/>
            <person name="Hornick L."/>
            <person name="Huang Y.W."/>
            <person name="Jhaveri J."/>
            <person name="Luo Y."/>
            <person name="Martinez D."/>
            <person name="Ngau W.C."/>
            <person name="Otillar B."/>
            <person name="Poliakov A."/>
            <person name="Porter A."/>
            <person name="Szajkowski L."/>
            <person name="Werner G."/>
            <person name="Zhou K."/>
            <person name="Grigoriev I.V."/>
            <person name="Rokhsar D.S."/>
            <person name="Grossman A.R."/>
        </authorList>
    </citation>
    <scope>NUCLEOTIDE SEQUENCE [LARGE SCALE GENOMIC DNA]</scope>
    <source>
        <strain evidence="3">CC-503</strain>
    </source>
</reference>
<dbReference type="RefSeq" id="XP_001701935.2">
    <property type="nucleotide sequence ID" value="XM_001701883.2"/>
</dbReference>
<dbReference type="EMBL" id="CM008963">
    <property type="protein sequence ID" value="PNW86442.1"/>
    <property type="molecule type" value="Genomic_DNA"/>
</dbReference>
<dbReference type="Gene3D" id="3.40.50.1240">
    <property type="entry name" value="Phosphoglycerate mutase-like"/>
    <property type="match status" value="1"/>
</dbReference>
<dbReference type="Pfam" id="PF00300">
    <property type="entry name" value="His_Phos_1"/>
    <property type="match status" value="1"/>
</dbReference>
<dbReference type="InterPro" id="IPR050275">
    <property type="entry name" value="PGM_Phosphatase"/>
</dbReference>
<evidence type="ECO:0000256" key="1">
    <source>
        <dbReference type="ARBA" id="ARBA00038362"/>
    </source>
</evidence>
<dbReference type="KEGG" id="cre:CHLRE_02g086500v5"/>
<dbReference type="SMART" id="SM00855">
    <property type="entry name" value="PGAM"/>
    <property type="match status" value="1"/>
</dbReference>
<dbReference type="Proteomes" id="UP000006906">
    <property type="component" value="Chromosome 2"/>
</dbReference>
<dbReference type="InterPro" id="IPR029033">
    <property type="entry name" value="His_PPase_superfam"/>
</dbReference>
<dbReference type="OMA" id="ERWWYLP"/>
<dbReference type="Gramene" id="PNW86442">
    <property type="protein sequence ID" value="PNW86442"/>
    <property type="gene ID" value="CHLRE_02g086500v5"/>
</dbReference>
<dbReference type="InterPro" id="IPR013078">
    <property type="entry name" value="His_Pase_superF_clade-1"/>
</dbReference>
<gene>
    <name evidence="2" type="ORF">CHLRE_02g086500v5</name>
</gene>
<dbReference type="GO" id="GO:0005737">
    <property type="term" value="C:cytoplasm"/>
    <property type="evidence" value="ECO:0000318"/>
    <property type="project" value="GO_Central"/>
</dbReference>
<evidence type="ECO:0000313" key="3">
    <source>
        <dbReference type="Proteomes" id="UP000006906"/>
    </source>
</evidence>
<dbReference type="InParanoid" id="A0A2K3E0Y7"/>
<organism evidence="2 3">
    <name type="scientific">Chlamydomonas reinhardtii</name>
    <name type="common">Chlamydomonas smithii</name>
    <dbReference type="NCBI Taxonomy" id="3055"/>
    <lineage>
        <taxon>Eukaryota</taxon>
        <taxon>Viridiplantae</taxon>
        <taxon>Chlorophyta</taxon>
        <taxon>core chlorophytes</taxon>
        <taxon>Chlorophyceae</taxon>
        <taxon>CS clade</taxon>
        <taxon>Chlamydomonadales</taxon>
        <taxon>Chlamydomonadaceae</taxon>
        <taxon>Chlamydomonas</taxon>
    </lineage>
</organism>
<dbReference type="AlphaFoldDB" id="A0A2K3E0Y7"/>
<protein>
    <submittedName>
        <fullName evidence="2">Uncharacterized protein</fullName>
    </submittedName>
</protein>
<accession>A0A2K3E0Y7</accession>
<sequence>MQKLVCSARGTRSLATTTCRLPRVAAAPKSVVAGCRYRKCVVVRCQQVKTKTLHLMRHGTTEMNEYLSMYRYDAENFSDPMLYDTVLSPRGRAGAQAAAKTAARLQPEPELLVVSPLTRALQTAQLAFLPHYQGPILVEPLARERVWHASDIGSGRDKLQATFPEGRYDFSDLPDVWWYTVDPSNPRAVGLEPEDVFKERVMQFKRWLGSRPEETIAVVAHWGLLYELTSDGDSRGAEFENCQLRSYTLKVPLEAGSSSDGEGQSSAQVPVLRERMPNLLSALFR</sequence>
<dbReference type="PANTHER" id="PTHR48100">
    <property type="entry name" value="BROAD-SPECIFICITY PHOSPHATASE YOR283W-RELATED"/>
    <property type="match status" value="1"/>
</dbReference>
<dbReference type="GO" id="GO:0016791">
    <property type="term" value="F:phosphatase activity"/>
    <property type="evidence" value="ECO:0000318"/>
    <property type="project" value="GO_Central"/>
</dbReference>
<dbReference type="OrthoDB" id="496981at2759"/>
<dbReference type="GeneID" id="5727401"/>
<name>A0A2K3E0Y7_CHLRE</name>
<dbReference type="ExpressionAtlas" id="A0A2K3E0Y7">
    <property type="expression patterns" value="baseline"/>
</dbReference>
<dbReference type="PaxDb" id="3055-EDP06910"/>
<evidence type="ECO:0000313" key="2">
    <source>
        <dbReference type="EMBL" id="PNW86442.1"/>
    </source>
</evidence>
<dbReference type="PANTHER" id="PTHR48100:SF57">
    <property type="entry name" value="PHOSPHOGLYCERATE MUTASE"/>
    <property type="match status" value="1"/>
</dbReference>
<proteinExistence type="inferred from homology"/>
<dbReference type="SUPFAM" id="SSF53254">
    <property type="entry name" value="Phosphoglycerate mutase-like"/>
    <property type="match status" value="1"/>
</dbReference>
<comment type="similarity">
    <text evidence="1">Belongs to the phosphoglycerate mutase family.</text>
</comment>
<keyword evidence="3" id="KW-1185">Reference proteome</keyword>